<protein>
    <recommendedName>
        <fullName evidence="4">PD-(D/E)XK nuclease family transposase</fullName>
    </recommendedName>
</protein>
<feature type="coiled-coil region" evidence="1">
    <location>
        <begin position="309"/>
        <end position="336"/>
    </location>
</feature>
<dbReference type="AlphaFoldDB" id="A0A450XVR6"/>
<evidence type="ECO:0008006" key="4">
    <source>
        <dbReference type="Google" id="ProtNLM"/>
    </source>
</evidence>
<dbReference type="EMBL" id="CAADGH010000043">
    <property type="protein sequence ID" value="VFK76138.1"/>
    <property type="molecule type" value="Genomic_DNA"/>
</dbReference>
<sequence>MQIANPIYDVVFKHLMQNNEIAILILSNILGEEIISLDLLPQESAVVLENRNFTVYRLDFSARIKTANGEEKHVIIEIQKAKFAADIMRFRRYLGDQYKKGFPVPGNEIPKATPIISIYFLGYKLDYITAPIIEVCRSYRDAATKDVIPVREAFIENLTHDSFVIQIPYLSQNHKTATEKLLSIFDQERKIQDDAHVLDIDEQLYPTEYRRVIRCLNWAVSEPEIRHIMDVEDEILAEFADIERKFAGMEKTIEENAKALKMKDKALERKKKTLEKREQVIKENVKVIREKDKALEKRERVIKENVKVIEKKDEALAAKERELAEKDRLIAELRGM</sequence>
<keyword evidence="1" id="KW-0175">Coiled coil</keyword>
<feature type="coiled-coil region" evidence="1">
    <location>
        <begin position="249"/>
        <end position="284"/>
    </location>
</feature>
<gene>
    <name evidence="3" type="ORF">BECKMB1821H_GA0114242_104318</name>
    <name evidence="2" type="ORF">BECKMB1821I_GA0114274_104420</name>
</gene>
<proteinExistence type="predicted"/>
<evidence type="ECO:0000313" key="2">
    <source>
        <dbReference type="EMBL" id="VFK33365.1"/>
    </source>
</evidence>
<accession>A0A450XVR6</accession>
<organism evidence="2">
    <name type="scientific">Candidatus Kentrum sp. MB</name>
    <dbReference type="NCBI Taxonomy" id="2138164"/>
    <lineage>
        <taxon>Bacteria</taxon>
        <taxon>Pseudomonadati</taxon>
        <taxon>Pseudomonadota</taxon>
        <taxon>Gammaproteobacteria</taxon>
        <taxon>Candidatus Kentrum</taxon>
    </lineage>
</organism>
<name>A0A450XVR6_9GAMM</name>
<reference evidence="2" key="1">
    <citation type="submission" date="2019-02" db="EMBL/GenBank/DDBJ databases">
        <authorList>
            <person name="Gruber-Vodicka R. H."/>
            <person name="Seah K. B. B."/>
        </authorList>
    </citation>
    <scope>NUCLEOTIDE SEQUENCE</scope>
    <source>
        <strain evidence="3">BECK_BZ198</strain>
        <strain evidence="2">BECK_BZ199</strain>
    </source>
</reference>
<evidence type="ECO:0000313" key="3">
    <source>
        <dbReference type="EMBL" id="VFK76138.1"/>
    </source>
</evidence>
<evidence type="ECO:0000256" key="1">
    <source>
        <dbReference type="SAM" id="Coils"/>
    </source>
</evidence>
<dbReference type="EMBL" id="CAADFQ010000044">
    <property type="protein sequence ID" value="VFK33365.1"/>
    <property type="molecule type" value="Genomic_DNA"/>
</dbReference>